<feature type="transmembrane region" description="Helical" evidence="2">
    <location>
        <begin position="12"/>
        <end position="35"/>
    </location>
</feature>
<feature type="compositionally biased region" description="Low complexity" evidence="1">
    <location>
        <begin position="45"/>
        <end position="60"/>
    </location>
</feature>
<keyword evidence="2" id="KW-0812">Transmembrane</keyword>
<evidence type="ECO:0000313" key="4">
    <source>
        <dbReference type="Proteomes" id="UP000638648"/>
    </source>
</evidence>
<feature type="region of interest" description="Disordered" evidence="1">
    <location>
        <begin position="45"/>
        <end position="70"/>
    </location>
</feature>
<dbReference type="SMART" id="SM00710">
    <property type="entry name" value="PbH1"/>
    <property type="match status" value="5"/>
</dbReference>
<evidence type="ECO:0000256" key="1">
    <source>
        <dbReference type="SAM" id="MobiDB-lite"/>
    </source>
</evidence>
<dbReference type="EMBL" id="JADBEM010000001">
    <property type="protein sequence ID" value="MBE1603266.1"/>
    <property type="molecule type" value="Genomic_DNA"/>
</dbReference>
<comment type="caution">
    <text evidence="3">The sequence shown here is derived from an EMBL/GenBank/DDBJ whole genome shotgun (WGS) entry which is preliminary data.</text>
</comment>
<feature type="compositionally biased region" description="Basic and acidic residues" evidence="1">
    <location>
        <begin position="211"/>
        <end position="242"/>
    </location>
</feature>
<name>A0A927MN21_9ACTN</name>
<keyword evidence="2" id="KW-0472">Membrane</keyword>
<dbReference type="InterPro" id="IPR006626">
    <property type="entry name" value="PbH1"/>
</dbReference>
<reference evidence="3" key="1">
    <citation type="submission" date="2020-10" db="EMBL/GenBank/DDBJ databases">
        <title>Sequencing the genomes of 1000 actinobacteria strains.</title>
        <authorList>
            <person name="Klenk H.-P."/>
        </authorList>
    </citation>
    <scope>NUCLEOTIDE SEQUENCE</scope>
    <source>
        <strain evidence="3">DSM 45354</strain>
    </source>
</reference>
<keyword evidence="4" id="KW-1185">Reference proteome</keyword>
<feature type="region of interest" description="Disordered" evidence="1">
    <location>
        <begin position="203"/>
        <end position="262"/>
    </location>
</feature>
<dbReference type="InterPro" id="IPR011050">
    <property type="entry name" value="Pectin_lyase_fold/virulence"/>
</dbReference>
<keyword evidence="2" id="KW-1133">Transmembrane helix</keyword>
<feature type="compositionally biased region" description="Basic and acidic residues" evidence="1">
    <location>
        <begin position="61"/>
        <end position="70"/>
    </location>
</feature>
<dbReference type="RefSeq" id="WP_192748139.1">
    <property type="nucleotide sequence ID" value="NZ_BAABJL010000055.1"/>
</dbReference>
<proteinExistence type="predicted"/>
<protein>
    <recommendedName>
        <fullName evidence="5">Polymorphic outer membrane protein repeat-containing protein</fullName>
    </recommendedName>
</protein>
<evidence type="ECO:0000256" key="2">
    <source>
        <dbReference type="SAM" id="Phobius"/>
    </source>
</evidence>
<sequence>MKLSRIRRKRTWFCVTVGGLAGVTGLAAVGVAGGLTGRDATADASAAAQRQARPAAVAQDGKAHGKEEKEVRCDPDRLIAALVHANADGGAVLSLAKKCTYTLTANQDGNGLPLIVQPVAIKGNGATIVRAANADDFRIFEVGSGGNLKLADLTVKGGVGTTTTAGGTGTGGGGLLVQEGGRATVQHATFTFNRSTTTGGAIANYGTTKISGEDQHKTDDKGDQKDGSDKKWTEDDWSEKDASYTSIDSNSAEGTGSDHGGGGLFSSGSLSVKYTRISYNDAVNLDGGGVRVAGGTATLRNAHVDHNRAADDGGGLAVSNGATVTLERSYVTDNSGGDLGGGIFSQASVLYLRQSTVGHNFSADSGGGVFNSDGRLIADRSRINENTTLGNGGGIGNDSGGEAVFRDSEINRNRAIGASSVAGGVSNVLSDLTLTRSTIVENFSTFEPGGALNIAGTVLVDDDSTIIKNRPTNCLGTTTAVPNCFG</sequence>
<dbReference type="SUPFAM" id="SSF51126">
    <property type="entry name" value="Pectin lyase-like"/>
    <property type="match status" value="1"/>
</dbReference>
<accession>A0A927MN21</accession>
<gene>
    <name evidence="3" type="ORF">HEB94_000114</name>
</gene>
<evidence type="ECO:0008006" key="5">
    <source>
        <dbReference type="Google" id="ProtNLM"/>
    </source>
</evidence>
<organism evidence="3 4">
    <name type="scientific">Actinopolymorpha pittospori</name>
    <dbReference type="NCBI Taxonomy" id="648752"/>
    <lineage>
        <taxon>Bacteria</taxon>
        <taxon>Bacillati</taxon>
        <taxon>Actinomycetota</taxon>
        <taxon>Actinomycetes</taxon>
        <taxon>Propionibacteriales</taxon>
        <taxon>Actinopolymorphaceae</taxon>
        <taxon>Actinopolymorpha</taxon>
    </lineage>
</organism>
<dbReference type="AlphaFoldDB" id="A0A927MN21"/>
<dbReference type="Proteomes" id="UP000638648">
    <property type="component" value="Unassembled WGS sequence"/>
</dbReference>
<evidence type="ECO:0000313" key="3">
    <source>
        <dbReference type="EMBL" id="MBE1603266.1"/>
    </source>
</evidence>